<feature type="domain" description="Cytochrome c" evidence="6">
    <location>
        <begin position="933"/>
        <end position="1065"/>
    </location>
</feature>
<dbReference type="Proteomes" id="UP000644507">
    <property type="component" value="Unassembled WGS sequence"/>
</dbReference>
<reference evidence="7" key="1">
    <citation type="journal article" date="2014" name="Int. J. Syst. Evol. Microbiol.">
        <title>Complete genome sequence of Corynebacterium casei LMG S-19264T (=DSM 44701T), isolated from a smear-ripened cheese.</title>
        <authorList>
            <consortium name="US DOE Joint Genome Institute (JGI-PGF)"/>
            <person name="Walter F."/>
            <person name="Albersmeier A."/>
            <person name="Kalinowski J."/>
            <person name="Ruckert C."/>
        </authorList>
    </citation>
    <scope>NUCLEOTIDE SEQUENCE</scope>
    <source>
        <strain evidence="7">KCTC 12988</strain>
    </source>
</reference>
<dbReference type="PANTHER" id="PTHR33546:SF1">
    <property type="entry name" value="LARGE, MULTIFUNCTIONAL SECRETED PROTEIN"/>
    <property type="match status" value="1"/>
</dbReference>
<evidence type="ECO:0000313" key="7">
    <source>
        <dbReference type="EMBL" id="GHC62301.1"/>
    </source>
</evidence>
<dbReference type="Gene3D" id="1.10.760.10">
    <property type="entry name" value="Cytochrome c-like domain"/>
    <property type="match status" value="1"/>
</dbReference>
<dbReference type="SUPFAM" id="SSF46626">
    <property type="entry name" value="Cytochrome c"/>
    <property type="match status" value="1"/>
</dbReference>
<name>A0A918TT33_9BACT</name>
<organism evidence="7 8">
    <name type="scientific">Roseibacillus persicicus</name>
    <dbReference type="NCBI Taxonomy" id="454148"/>
    <lineage>
        <taxon>Bacteria</taxon>
        <taxon>Pseudomonadati</taxon>
        <taxon>Verrucomicrobiota</taxon>
        <taxon>Verrucomicrobiia</taxon>
        <taxon>Verrucomicrobiales</taxon>
        <taxon>Verrucomicrobiaceae</taxon>
        <taxon>Roseibacillus</taxon>
    </lineage>
</organism>
<keyword evidence="2 4" id="KW-0479">Metal-binding</keyword>
<gene>
    <name evidence="7" type="ORF">GCM10007100_32120</name>
</gene>
<comment type="caution">
    <text evidence="7">The sequence shown here is derived from an EMBL/GenBank/DDBJ whole genome shotgun (WGS) entry which is preliminary data.</text>
</comment>
<dbReference type="InterPro" id="IPR011042">
    <property type="entry name" value="6-blade_b-propeller_TolB-like"/>
</dbReference>
<dbReference type="AlphaFoldDB" id="A0A918TT33"/>
<keyword evidence="8" id="KW-1185">Reference proteome</keyword>
<protein>
    <recommendedName>
        <fullName evidence="6">Cytochrome c domain-containing protein</fullName>
    </recommendedName>
</protein>
<evidence type="ECO:0000256" key="3">
    <source>
        <dbReference type="ARBA" id="ARBA00023004"/>
    </source>
</evidence>
<dbReference type="Pfam" id="PF23500">
    <property type="entry name" value="DUF7133"/>
    <property type="match status" value="1"/>
</dbReference>
<dbReference type="InterPro" id="IPR013427">
    <property type="entry name" value="Haem-bd_dom_put"/>
</dbReference>
<proteinExistence type="predicted"/>
<keyword evidence="3 4" id="KW-0408">Iron</keyword>
<dbReference type="InterPro" id="IPR016024">
    <property type="entry name" value="ARM-type_fold"/>
</dbReference>
<keyword evidence="5" id="KW-0732">Signal</keyword>
<evidence type="ECO:0000259" key="6">
    <source>
        <dbReference type="PROSITE" id="PS51007"/>
    </source>
</evidence>
<dbReference type="InterPro" id="IPR036909">
    <property type="entry name" value="Cyt_c-like_dom_sf"/>
</dbReference>
<dbReference type="InterPro" id="IPR011989">
    <property type="entry name" value="ARM-like"/>
</dbReference>
<feature type="signal peptide" evidence="5">
    <location>
        <begin position="1"/>
        <end position="40"/>
    </location>
</feature>
<evidence type="ECO:0000256" key="1">
    <source>
        <dbReference type="ARBA" id="ARBA00022617"/>
    </source>
</evidence>
<feature type="chain" id="PRO_5037479904" description="Cytochrome c domain-containing protein" evidence="5">
    <location>
        <begin position="41"/>
        <end position="1065"/>
    </location>
</feature>
<dbReference type="Gene3D" id="2.120.10.30">
    <property type="entry name" value="TolB, C-terminal domain"/>
    <property type="match status" value="1"/>
</dbReference>
<dbReference type="SUPFAM" id="SSF63829">
    <property type="entry name" value="Calcium-dependent phosphotriesterase"/>
    <property type="match status" value="1"/>
</dbReference>
<evidence type="ECO:0000256" key="4">
    <source>
        <dbReference type="PROSITE-ProRule" id="PRU00433"/>
    </source>
</evidence>
<dbReference type="GO" id="GO:0009055">
    <property type="term" value="F:electron transfer activity"/>
    <property type="evidence" value="ECO:0007669"/>
    <property type="project" value="InterPro"/>
</dbReference>
<evidence type="ECO:0000256" key="2">
    <source>
        <dbReference type="ARBA" id="ARBA00022723"/>
    </source>
</evidence>
<keyword evidence="1 4" id="KW-0349">Heme</keyword>
<dbReference type="GO" id="GO:0046872">
    <property type="term" value="F:metal ion binding"/>
    <property type="evidence" value="ECO:0007669"/>
    <property type="project" value="UniProtKB-KW"/>
</dbReference>
<dbReference type="PANTHER" id="PTHR33546">
    <property type="entry name" value="LARGE, MULTIFUNCTIONAL SECRETED PROTEIN-RELATED"/>
    <property type="match status" value="1"/>
</dbReference>
<dbReference type="Pfam" id="PF00034">
    <property type="entry name" value="Cytochrom_C"/>
    <property type="match status" value="1"/>
</dbReference>
<dbReference type="SUPFAM" id="SSF48371">
    <property type="entry name" value="ARM repeat"/>
    <property type="match status" value="1"/>
</dbReference>
<dbReference type="GO" id="GO:0020037">
    <property type="term" value="F:heme binding"/>
    <property type="evidence" value="ECO:0007669"/>
    <property type="project" value="InterPro"/>
</dbReference>
<dbReference type="PROSITE" id="PS51007">
    <property type="entry name" value="CYTC"/>
    <property type="match status" value="1"/>
</dbReference>
<dbReference type="InterPro" id="IPR009056">
    <property type="entry name" value="Cyt_c-like_dom"/>
</dbReference>
<evidence type="ECO:0000256" key="5">
    <source>
        <dbReference type="SAM" id="SignalP"/>
    </source>
</evidence>
<dbReference type="EMBL" id="BMXI01000015">
    <property type="protein sequence ID" value="GHC62301.1"/>
    <property type="molecule type" value="Genomic_DNA"/>
</dbReference>
<dbReference type="Gene3D" id="1.25.10.10">
    <property type="entry name" value="Leucine-rich Repeat Variant"/>
    <property type="match status" value="1"/>
</dbReference>
<accession>A0A918TT33</accession>
<sequence>MVIIPSPFLLKDTSKPKFPMSFKSVILSALALSCLTPAFAAYKRNSDIIKITKSERTEARTPEEQLAQFTLAEGFVIELVASERNGIINPIDLTFDDAGRLWTQTAEMYPLDPMGDKPNRSIRGQLQDPNSPIHSHPEMVRLKRLYQLKDKGTDRIVVIDDPTKPVTGPVRRVAEGLTMPQSILPYKNGVYVAHGSEILFMEDADNDGIFEKSQSVLTGFSYIDCHTMSHLLTRAPGGWINFSHGAMNLGEVTALASGAKEQINYCKTARFSLDGKRLELVTSGLNNIWGYQLRANGQWYGSEANDLGMSVVPLEPMSGYLGIGNDKLRPYQPMVPQLHKFRLGGTGLSSLVFVEDDQGGFPAEWKDRALLANPITNTINTVRINREADGAIDAEHLEDLLKCDDDWFRPVNMEFGPDGCLYIADWYNKIVSHNEVPRSDPSRDKTHGRIWRIRHVNQKPVPVPNVLQAADADLLKHLTGPTRWEKRAAWHQIADRQAISLLPDIKKLAANPELSIGSRVSAIWSYESLGEFDREFTEFLLQDEDPNVRREVIRSLASFDLSADLVAQLLAPSLEGPRATLRSQALRTLAEVGKANQSTIALLIKSSKPPLPGKMAMGGTYERQFERYLARVAMENYQDELKAYLKSPQAKEHPKTHIIWALQSLDEASFVELFPEFWPTDDAKKMDEEMFVSLSTVVQNPKIEKLVAPLFADEKNHDHLVDLLLATQGRVQSSKLSKLFSPIVSSLAGQPGEDSNKLYQVGLILKAGQLSSHALDSIAKNKDAATINAALPILMLNPKKNMKALETLAKDGSLPTTTRLETIAAFLRADPKAGFPILASWLPGLEKDVQQAAVDRLSLSTHGARALLRLLADKVLTAEDFTYLSATRLSATAKKSPVARELMNHWTKEKKQQDTLQIKKVDHLTEIAKKLEGNVETGQALFQMCLACHAVGDQGYSIAPALDGSASRETHALLTALLRPDVAVEGGYGLTRVTRKDGTMVEGYLYSSNPTGVTIATQGNVQTFIPRNDVQAESSVPGKSFMPSLLDSLPEQNVIDLINYIQTLE</sequence>
<dbReference type="NCBIfam" id="TIGR02603">
    <property type="entry name" value="CxxCH_TIGR02603"/>
    <property type="match status" value="1"/>
</dbReference>
<dbReference type="InterPro" id="IPR055557">
    <property type="entry name" value="DUF7133"/>
</dbReference>
<evidence type="ECO:0000313" key="8">
    <source>
        <dbReference type="Proteomes" id="UP000644507"/>
    </source>
</evidence>
<reference evidence="7" key="2">
    <citation type="submission" date="2020-09" db="EMBL/GenBank/DDBJ databases">
        <authorList>
            <person name="Sun Q."/>
            <person name="Kim S."/>
        </authorList>
    </citation>
    <scope>NUCLEOTIDE SEQUENCE</scope>
    <source>
        <strain evidence="7">KCTC 12988</strain>
    </source>
</reference>